<keyword evidence="3 6" id="KW-0378">Hydrolase</keyword>
<reference evidence="9" key="1">
    <citation type="submission" date="2021-01" db="EMBL/GenBank/DDBJ databases">
        <title>Genome sequence of strain Noviherbaspirillum sp. DKR-6.</title>
        <authorList>
            <person name="Chaudhary D.K."/>
        </authorList>
    </citation>
    <scope>NUCLEOTIDE SEQUENCE</scope>
    <source>
        <strain evidence="9">DKR-6</strain>
    </source>
</reference>
<dbReference type="RefSeq" id="WP_200593337.1">
    <property type="nucleotide sequence ID" value="NZ_JAEPBG010000006.1"/>
</dbReference>
<name>A0A934W6F6_9BURK</name>
<evidence type="ECO:0000313" key="9">
    <source>
        <dbReference type="EMBL" id="MBK4736167.1"/>
    </source>
</evidence>
<dbReference type="GO" id="GO:0004222">
    <property type="term" value="F:metalloendopeptidase activity"/>
    <property type="evidence" value="ECO:0007669"/>
    <property type="project" value="InterPro"/>
</dbReference>
<dbReference type="PANTHER" id="PTHR22726">
    <property type="entry name" value="METALLOENDOPEPTIDASE OMA1"/>
    <property type="match status" value="1"/>
</dbReference>
<evidence type="ECO:0000256" key="6">
    <source>
        <dbReference type="RuleBase" id="RU003983"/>
    </source>
</evidence>
<dbReference type="AlphaFoldDB" id="A0A934W6F6"/>
<dbReference type="InterPro" id="IPR051156">
    <property type="entry name" value="Mito/Outer_Membr_Metalloprot"/>
</dbReference>
<keyword evidence="10" id="KW-1185">Reference proteome</keyword>
<comment type="cofactor">
    <cofactor evidence="6">
        <name>Zn(2+)</name>
        <dbReference type="ChEBI" id="CHEBI:29105"/>
    </cofactor>
    <text evidence="6">Binds 1 zinc ion per subunit.</text>
</comment>
<proteinExistence type="inferred from homology"/>
<dbReference type="Pfam" id="PF01435">
    <property type="entry name" value="Peptidase_M48"/>
    <property type="match status" value="1"/>
</dbReference>
<evidence type="ECO:0000256" key="1">
    <source>
        <dbReference type="ARBA" id="ARBA00022670"/>
    </source>
</evidence>
<evidence type="ECO:0000259" key="8">
    <source>
        <dbReference type="Pfam" id="PF01435"/>
    </source>
</evidence>
<dbReference type="CDD" id="cd07331">
    <property type="entry name" value="M48C_Oma1_like"/>
    <property type="match status" value="1"/>
</dbReference>
<evidence type="ECO:0000256" key="4">
    <source>
        <dbReference type="ARBA" id="ARBA00022833"/>
    </source>
</evidence>
<dbReference type="EMBL" id="JAEPBG010000006">
    <property type="protein sequence ID" value="MBK4736167.1"/>
    <property type="molecule type" value="Genomic_DNA"/>
</dbReference>
<accession>A0A934W6F6</accession>
<keyword evidence="2" id="KW-0479">Metal-binding</keyword>
<dbReference type="InterPro" id="IPR001915">
    <property type="entry name" value="Peptidase_M48"/>
</dbReference>
<dbReference type="Proteomes" id="UP000622890">
    <property type="component" value="Unassembled WGS sequence"/>
</dbReference>
<keyword evidence="5 6" id="KW-0482">Metalloprotease</keyword>
<dbReference type="Gene3D" id="3.30.2010.10">
    <property type="entry name" value="Metalloproteases ('zincins'), catalytic domain"/>
    <property type="match status" value="1"/>
</dbReference>
<evidence type="ECO:0000256" key="5">
    <source>
        <dbReference type="ARBA" id="ARBA00023049"/>
    </source>
</evidence>
<evidence type="ECO:0000256" key="2">
    <source>
        <dbReference type="ARBA" id="ARBA00022723"/>
    </source>
</evidence>
<evidence type="ECO:0000313" key="10">
    <source>
        <dbReference type="Proteomes" id="UP000622890"/>
    </source>
</evidence>
<keyword evidence="7" id="KW-0732">Signal</keyword>
<dbReference type="GO" id="GO:0016020">
    <property type="term" value="C:membrane"/>
    <property type="evidence" value="ECO:0007669"/>
    <property type="project" value="TreeGrafter"/>
</dbReference>
<protein>
    <submittedName>
        <fullName evidence="9">M48 family metallopeptidase</fullName>
    </submittedName>
</protein>
<dbReference type="PANTHER" id="PTHR22726:SF1">
    <property type="entry name" value="METALLOENDOPEPTIDASE OMA1, MITOCHONDRIAL"/>
    <property type="match status" value="1"/>
</dbReference>
<feature type="signal peptide" evidence="7">
    <location>
        <begin position="1"/>
        <end position="18"/>
    </location>
</feature>
<organism evidence="9 10">
    <name type="scientific">Noviherbaspirillum pedocola</name>
    <dbReference type="NCBI Taxonomy" id="2801341"/>
    <lineage>
        <taxon>Bacteria</taxon>
        <taxon>Pseudomonadati</taxon>
        <taxon>Pseudomonadota</taxon>
        <taxon>Betaproteobacteria</taxon>
        <taxon>Burkholderiales</taxon>
        <taxon>Oxalobacteraceae</taxon>
        <taxon>Noviherbaspirillum</taxon>
    </lineage>
</organism>
<feature type="domain" description="Peptidase M48" evidence="8">
    <location>
        <begin position="89"/>
        <end position="252"/>
    </location>
</feature>
<dbReference type="GO" id="GO:0046872">
    <property type="term" value="F:metal ion binding"/>
    <property type="evidence" value="ECO:0007669"/>
    <property type="project" value="UniProtKB-KW"/>
</dbReference>
<keyword evidence="1 6" id="KW-0645">Protease</keyword>
<dbReference type="GO" id="GO:0051603">
    <property type="term" value="P:proteolysis involved in protein catabolic process"/>
    <property type="evidence" value="ECO:0007669"/>
    <property type="project" value="TreeGrafter"/>
</dbReference>
<feature type="chain" id="PRO_5037872436" evidence="7">
    <location>
        <begin position="19"/>
        <end position="267"/>
    </location>
</feature>
<sequence length="267" mass="28677">MKKLLAIAAVTFVATGCASSTRPGAVGVTRQQTLWVSSEKVDKIAADSYLQMAVQAKMQGKLITQGPEYDRLKAIAMRVKAQANTFRDDADAWHWQFALINDPKINAACAPGGKIILYTGLPRTLHLTDDEVAVVLGHEVAHALREHGREKLSQAMLKNTAVQIASVAAPGAAGTVGLANQASQLLFTLPNSRQNEVEADQMGLELAARAGFDPRAAITLWQKMATASQGKAPPEFLSTHPSDASRIESLSALMPTVMPLYEAAHRR</sequence>
<gene>
    <name evidence="9" type="ORF">JJB74_16210</name>
</gene>
<comment type="similarity">
    <text evidence="6">Belongs to the peptidase M48 family.</text>
</comment>
<evidence type="ECO:0000256" key="3">
    <source>
        <dbReference type="ARBA" id="ARBA00022801"/>
    </source>
</evidence>
<evidence type="ECO:0000256" key="7">
    <source>
        <dbReference type="SAM" id="SignalP"/>
    </source>
</evidence>
<dbReference type="PROSITE" id="PS51257">
    <property type="entry name" value="PROKAR_LIPOPROTEIN"/>
    <property type="match status" value="1"/>
</dbReference>
<comment type="caution">
    <text evidence="9">The sequence shown here is derived from an EMBL/GenBank/DDBJ whole genome shotgun (WGS) entry which is preliminary data.</text>
</comment>
<keyword evidence="4 6" id="KW-0862">Zinc</keyword>